<evidence type="ECO:0000313" key="2">
    <source>
        <dbReference type="Proteomes" id="UP001497623"/>
    </source>
</evidence>
<sequence length="135" mass="16052">MYYCQINPLIYSRHQAVDHLNLMEKCHYIIVCPVNHQKKSSCTNLHQVLMMKHQETETLTMLKLLKQKMIIVVCPVNHQKKNNYKNLHQALMMKRQENAYLTMLKLLKQQMFIPLSTHCQSPHQSNHCQINKNLL</sequence>
<protein>
    <submittedName>
        <fullName evidence="1">Uncharacterized protein</fullName>
    </submittedName>
</protein>
<name>A0AAV2RBU7_MEGNR</name>
<keyword evidence="2" id="KW-1185">Reference proteome</keyword>
<proteinExistence type="predicted"/>
<organism evidence="1 2">
    <name type="scientific">Meganyctiphanes norvegica</name>
    <name type="common">Northern krill</name>
    <name type="synonym">Thysanopoda norvegica</name>
    <dbReference type="NCBI Taxonomy" id="48144"/>
    <lineage>
        <taxon>Eukaryota</taxon>
        <taxon>Metazoa</taxon>
        <taxon>Ecdysozoa</taxon>
        <taxon>Arthropoda</taxon>
        <taxon>Crustacea</taxon>
        <taxon>Multicrustacea</taxon>
        <taxon>Malacostraca</taxon>
        <taxon>Eumalacostraca</taxon>
        <taxon>Eucarida</taxon>
        <taxon>Euphausiacea</taxon>
        <taxon>Euphausiidae</taxon>
        <taxon>Meganyctiphanes</taxon>
    </lineage>
</organism>
<dbReference type="Proteomes" id="UP001497623">
    <property type="component" value="Unassembled WGS sequence"/>
</dbReference>
<dbReference type="AlphaFoldDB" id="A0AAV2RBU7"/>
<comment type="caution">
    <text evidence="1">The sequence shown here is derived from an EMBL/GenBank/DDBJ whole genome shotgun (WGS) entry which is preliminary data.</text>
</comment>
<reference evidence="1 2" key="1">
    <citation type="submission" date="2024-05" db="EMBL/GenBank/DDBJ databases">
        <authorList>
            <person name="Wallberg A."/>
        </authorList>
    </citation>
    <scope>NUCLEOTIDE SEQUENCE [LARGE SCALE GENOMIC DNA]</scope>
</reference>
<gene>
    <name evidence="1" type="ORF">MNOR_LOCUS22972</name>
</gene>
<dbReference type="EMBL" id="CAXKWB010019768">
    <property type="protein sequence ID" value="CAL4122250.1"/>
    <property type="molecule type" value="Genomic_DNA"/>
</dbReference>
<accession>A0AAV2RBU7</accession>
<evidence type="ECO:0000313" key="1">
    <source>
        <dbReference type="EMBL" id="CAL4122250.1"/>
    </source>
</evidence>